<gene>
    <name evidence="3" type="ORF">SAMN02746066_02040</name>
</gene>
<dbReference type="InterPro" id="IPR002508">
    <property type="entry name" value="MurNAc-LAA_cat"/>
</dbReference>
<reference evidence="3 4" key="1">
    <citation type="submission" date="2016-11" db="EMBL/GenBank/DDBJ databases">
        <authorList>
            <person name="Jaros S."/>
            <person name="Januszkiewicz K."/>
            <person name="Wedrychowicz H."/>
        </authorList>
    </citation>
    <scope>NUCLEOTIDE SEQUENCE [LARGE SCALE GENOMIC DNA]</scope>
    <source>
        <strain evidence="3 4">DSM 15930</strain>
    </source>
</reference>
<evidence type="ECO:0000313" key="4">
    <source>
        <dbReference type="Proteomes" id="UP000184038"/>
    </source>
</evidence>
<keyword evidence="4" id="KW-1185">Reference proteome</keyword>
<keyword evidence="1" id="KW-0378">Hydrolase</keyword>
<dbReference type="PANTHER" id="PTHR30404:SF0">
    <property type="entry name" value="N-ACETYLMURAMOYL-L-ALANINE AMIDASE AMIC"/>
    <property type="match status" value="1"/>
</dbReference>
<dbReference type="STRING" id="1120996.SAMN02746066_02040"/>
<dbReference type="OrthoDB" id="9806267at2"/>
<accession>A0A1M7J0K3</accession>
<dbReference type="Gene3D" id="3.40.630.40">
    <property type="entry name" value="Zn-dependent exopeptidases"/>
    <property type="match status" value="1"/>
</dbReference>
<dbReference type="Pfam" id="PF01520">
    <property type="entry name" value="Amidase_3"/>
    <property type="match status" value="1"/>
</dbReference>
<protein>
    <submittedName>
        <fullName evidence="3">N-acetylmuramoyl-L-alanine amidase</fullName>
    </submittedName>
</protein>
<organism evidence="3 4">
    <name type="scientific">Anaerosporobacter mobilis DSM 15930</name>
    <dbReference type="NCBI Taxonomy" id="1120996"/>
    <lineage>
        <taxon>Bacteria</taxon>
        <taxon>Bacillati</taxon>
        <taxon>Bacillota</taxon>
        <taxon>Clostridia</taxon>
        <taxon>Lachnospirales</taxon>
        <taxon>Lachnospiraceae</taxon>
        <taxon>Anaerosporobacter</taxon>
    </lineage>
</organism>
<evidence type="ECO:0000313" key="3">
    <source>
        <dbReference type="EMBL" id="SHM45967.1"/>
    </source>
</evidence>
<dbReference type="GO" id="GO:0008745">
    <property type="term" value="F:N-acetylmuramoyl-L-alanine amidase activity"/>
    <property type="evidence" value="ECO:0007669"/>
    <property type="project" value="InterPro"/>
</dbReference>
<dbReference type="GO" id="GO:0009253">
    <property type="term" value="P:peptidoglycan catabolic process"/>
    <property type="evidence" value="ECO:0007669"/>
    <property type="project" value="InterPro"/>
</dbReference>
<dbReference type="CDD" id="cd02696">
    <property type="entry name" value="MurNAc-LAA"/>
    <property type="match status" value="1"/>
</dbReference>
<dbReference type="SUPFAM" id="SSF53187">
    <property type="entry name" value="Zn-dependent exopeptidases"/>
    <property type="match status" value="1"/>
</dbReference>
<feature type="domain" description="MurNAc-LAA" evidence="2">
    <location>
        <begin position="117"/>
        <end position="229"/>
    </location>
</feature>
<dbReference type="GO" id="GO:0030288">
    <property type="term" value="C:outer membrane-bounded periplasmic space"/>
    <property type="evidence" value="ECO:0007669"/>
    <property type="project" value="TreeGrafter"/>
</dbReference>
<evidence type="ECO:0000256" key="1">
    <source>
        <dbReference type="ARBA" id="ARBA00022801"/>
    </source>
</evidence>
<dbReference type="Proteomes" id="UP000184038">
    <property type="component" value="Unassembled WGS sequence"/>
</dbReference>
<evidence type="ECO:0000259" key="2">
    <source>
        <dbReference type="SMART" id="SM00646"/>
    </source>
</evidence>
<dbReference type="AlphaFoldDB" id="A0A1M7J0K3"/>
<name>A0A1M7J0K3_9FIRM</name>
<dbReference type="InterPro" id="IPR050695">
    <property type="entry name" value="N-acetylmuramoyl_amidase_3"/>
</dbReference>
<dbReference type="RefSeq" id="WP_073287074.1">
    <property type="nucleotide sequence ID" value="NZ_FRCP01000010.1"/>
</dbReference>
<proteinExistence type="predicted"/>
<dbReference type="PANTHER" id="PTHR30404">
    <property type="entry name" value="N-ACETYLMURAMOYL-L-ALANINE AMIDASE"/>
    <property type="match status" value="1"/>
</dbReference>
<sequence>MIKKKIITMVAAALFLVGISTAVGIKTFNVFNEKGQNKEPLIPKCTVIIDAGHGGFDPGKVGVNNALEKDINLSIALKLKSLLEQNDIRIIMTRETDEGLYEESDSNKKNADLRKRVEIINSSDAVIAVSIHQNSFPEESSKGAQVFYHSKSPEGKILAEIIQEQIKETIGDGNHRLAKSNESYYMLKKTENPLVIVECGFLSNWKESELLVDDAYQARMAWAIHLGIMNYINTYVYE</sequence>
<dbReference type="EMBL" id="FRCP01000010">
    <property type="protein sequence ID" value="SHM45967.1"/>
    <property type="molecule type" value="Genomic_DNA"/>
</dbReference>
<dbReference type="SMART" id="SM00646">
    <property type="entry name" value="Ami_3"/>
    <property type="match status" value="1"/>
</dbReference>